<feature type="coiled-coil region" evidence="1">
    <location>
        <begin position="18"/>
        <end position="80"/>
    </location>
</feature>
<dbReference type="KEGG" id="eiv:EIN_438630"/>
<dbReference type="Proteomes" id="UP000014680">
    <property type="component" value="Unassembled WGS sequence"/>
</dbReference>
<keyword evidence="3" id="KW-1185">Reference proteome</keyword>
<evidence type="ECO:0000313" key="3">
    <source>
        <dbReference type="Proteomes" id="UP000014680"/>
    </source>
</evidence>
<keyword evidence="1" id="KW-0175">Coiled coil</keyword>
<dbReference type="EMBL" id="KB206697">
    <property type="protein sequence ID" value="ELP88803.1"/>
    <property type="molecule type" value="Genomic_DNA"/>
</dbReference>
<reference evidence="2 3" key="1">
    <citation type="submission" date="2012-10" db="EMBL/GenBank/DDBJ databases">
        <authorList>
            <person name="Zafar N."/>
            <person name="Inman J."/>
            <person name="Hall N."/>
            <person name="Lorenzi H."/>
            <person name="Caler E."/>
        </authorList>
    </citation>
    <scope>NUCLEOTIDE SEQUENCE [LARGE SCALE GENOMIC DNA]</scope>
    <source>
        <strain evidence="2 3">IP1</strain>
    </source>
</reference>
<dbReference type="RefSeq" id="XP_004255574.1">
    <property type="nucleotide sequence ID" value="XM_004255526.1"/>
</dbReference>
<protein>
    <submittedName>
        <fullName evidence="2">Uncharacterized protein</fullName>
    </submittedName>
</protein>
<proteinExistence type="predicted"/>
<gene>
    <name evidence="2" type="ORF">EIN_438630</name>
</gene>
<accession>A0A0A1U3K2</accession>
<name>A0A0A1U3K2_ENTIV</name>
<organism evidence="2 3">
    <name type="scientific">Entamoeba invadens IP1</name>
    <dbReference type="NCBI Taxonomy" id="370355"/>
    <lineage>
        <taxon>Eukaryota</taxon>
        <taxon>Amoebozoa</taxon>
        <taxon>Evosea</taxon>
        <taxon>Archamoebae</taxon>
        <taxon>Mastigamoebida</taxon>
        <taxon>Entamoebidae</taxon>
        <taxon>Entamoeba</taxon>
    </lineage>
</organism>
<sequence>MTKKANDLTFQVDQLTDEKKNENDLEEMDKMINDLNADVDMAQKQLDTSNDDKDGNEAMKQKYQDKLKSIRTERDQENKDHAKTQLIKGKYEKDIAEIIRFICSANVCLPNCIPKLNNQ</sequence>
<evidence type="ECO:0000313" key="2">
    <source>
        <dbReference type="EMBL" id="ELP88803.1"/>
    </source>
</evidence>
<dbReference type="AlphaFoldDB" id="A0A0A1U3K2"/>
<evidence type="ECO:0000256" key="1">
    <source>
        <dbReference type="SAM" id="Coils"/>
    </source>
</evidence>
<dbReference type="VEuPathDB" id="AmoebaDB:EIN_438630"/>
<dbReference type="GeneID" id="14887776"/>